<dbReference type="InterPro" id="IPR024167">
    <property type="entry name" value="Cytochrome_c4-like"/>
</dbReference>
<dbReference type="InterPro" id="IPR036909">
    <property type="entry name" value="Cyt_c-like_dom_sf"/>
</dbReference>
<keyword evidence="5" id="KW-0574">Periplasm</keyword>
<accession>A0ABX5FCJ3</accession>
<dbReference type="PROSITE" id="PS51007">
    <property type="entry name" value="CYTC"/>
    <property type="match status" value="2"/>
</dbReference>
<dbReference type="PANTHER" id="PTHR33751">
    <property type="entry name" value="CBB3-TYPE CYTOCHROME C OXIDASE SUBUNIT FIXP"/>
    <property type="match status" value="1"/>
</dbReference>
<gene>
    <name evidence="11" type="primary">cc4</name>
    <name evidence="11" type="ORF">BZL35_00947</name>
</gene>
<comment type="caution">
    <text evidence="11">The sequence shown here is derived from an EMBL/GenBank/DDBJ whole genome shotgun (WGS) entry which is preliminary data.</text>
</comment>
<dbReference type="Pfam" id="PF00034">
    <property type="entry name" value="Cytochrom_C"/>
    <property type="match status" value="2"/>
</dbReference>
<dbReference type="PIRSF" id="PIRSF000005">
    <property type="entry name" value="Cytochrome_c4"/>
    <property type="match status" value="1"/>
</dbReference>
<dbReference type="Gene3D" id="1.10.760.10">
    <property type="entry name" value="Cytochrome c-like domain"/>
    <property type="match status" value="2"/>
</dbReference>
<keyword evidence="4 8" id="KW-0479">Metal-binding</keyword>
<reference evidence="11 12" key="1">
    <citation type="journal article" date="2017" name="Front. Microbiol.">
        <title>Genome of Ca. Pandoraea novymonadis, an Endosymbiotic Bacterium of the Trypanosomatid Novymonas esmeraldas.</title>
        <authorList>
            <person name="Kostygov A.Y."/>
            <person name="Butenko A."/>
            <person name="Nenarokova A."/>
            <person name="Tashyreva D."/>
            <person name="Flegontov P."/>
            <person name="Lukes J."/>
            <person name="Yurchenko V."/>
        </authorList>
    </citation>
    <scope>NUCLEOTIDE SEQUENCE [LARGE SCALE GENOMIC DNA]</scope>
    <source>
        <strain evidence="11 12">E262</strain>
    </source>
</reference>
<evidence type="ECO:0000256" key="1">
    <source>
        <dbReference type="ARBA" id="ARBA00004418"/>
    </source>
</evidence>
<keyword evidence="3 8" id="KW-0349">Heme</keyword>
<dbReference type="EMBL" id="MUHY01000004">
    <property type="protein sequence ID" value="PSB91550.1"/>
    <property type="molecule type" value="Genomic_DNA"/>
</dbReference>
<dbReference type="InterPro" id="IPR050597">
    <property type="entry name" value="Cytochrome_c_Oxidase_Subunit"/>
</dbReference>
<evidence type="ECO:0000313" key="11">
    <source>
        <dbReference type="EMBL" id="PSB91550.1"/>
    </source>
</evidence>
<feature type="domain" description="Cytochrome c" evidence="10">
    <location>
        <begin position="34"/>
        <end position="119"/>
    </location>
</feature>
<dbReference type="RefSeq" id="WP_181276558.1">
    <property type="nucleotide sequence ID" value="NZ_MUHY01000004.1"/>
</dbReference>
<evidence type="ECO:0000256" key="6">
    <source>
        <dbReference type="ARBA" id="ARBA00022982"/>
    </source>
</evidence>
<protein>
    <submittedName>
        <fullName evidence="11">Cytochrome c4</fullName>
    </submittedName>
</protein>
<name>A0ABX5FCJ3_9BURK</name>
<sequence length="219" mass="23959">MDRISKIFAATSIALSIFAASFFAKATDMLSIKSDLKRGQAVAAQVCVSCHAIDAKSLSEVYPSLAGQHADYLYQQLKDFQLQPGAQEPQRNNKIMEAMVAILSDQDMRDVVDYYASQKEQRGLAHHDNPNSSILGEKIFRGGISQKGVPACVACHGPDGGGMPSQYPRLRGQNSAYTQAQLIAFRDETRVNNVAMQVIASRLSDDEIMALADYIADLR</sequence>
<evidence type="ECO:0000256" key="2">
    <source>
        <dbReference type="ARBA" id="ARBA00022448"/>
    </source>
</evidence>
<comment type="subcellular location">
    <subcellularLocation>
        <location evidence="1">Periplasm</location>
    </subcellularLocation>
</comment>
<proteinExistence type="predicted"/>
<evidence type="ECO:0000256" key="4">
    <source>
        <dbReference type="ARBA" id="ARBA00022723"/>
    </source>
</evidence>
<keyword evidence="2" id="KW-0813">Transport</keyword>
<keyword evidence="6" id="KW-0249">Electron transport</keyword>
<keyword evidence="7 8" id="KW-0408">Iron</keyword>
<feature type="signal peptide" evidence="9">
    <location>
        <begin position="1"/>
        <end position="26"/>
    </location>
</feature>
<evidence type="ECO:0000256" key="7">
    <source>
        <dbReference type="ARBA" id="ARBA00023004"/>
    </source>
</evidence>
<dbReference type="InterPro" id="IPR009056">
    <property type="entry name" value="Cyt_c-like_dom"/>
</dbReference>
<evidence type="ECO:0000256" key="3">
    <source>
        <dbReference type="ARBA" id="ARBA00022617"/>
    </source>
</evidence>
<feature type="chain" id="PRO_5046562179" evidence="9">
    <location>
        <begin position="27"/>
        <end position="219"/>
    </location>
</feature>
<evidence type="ECO:0000256" key="8">
    <source>
        <dbReference type="PROSITE-ProRule" id="PRU00433"/>
    </source>
</evidence>
<keyword evidence="12" id="KW-1185">Reference proteome</keyword>
<evidence type="ECO:0000256" key="9">
    <source>
        <dbReference type="SAM" id="SignalP"/>
    </source>
</evidence>
<evidence type="ECO:0000259" key="10">
    <source>
        <dbReference type="PROSITE" id="PS51007"/>
    </source>
</evidence>
<dbReference type="SUPFAM" id="SSF46626">
    <property type="entry name" value="Cytochrome c"/>
    <property type="match status" value="2"/>
</dbReference>
<feature type="domain" description="Cytochrome c" evidence="10">
    <location>
        <begin position="131"/>
        <end position="219"/>
    </location>
</feature>
<dbReference type="PANTHER" id="PTHR33751:SF9">
    <property type="entry name" value="CYTOCHROME C4"/>
    <property type="match status" value="1"/>
</dbReference>
<evidence type="ECO:0000313" key="12">
    <source>
        <dbReference type="Proteomes" id="UP000242660"/>
    </source>
</evidence>
<organism evidence="11 12">
    <name type="scientific">Candidatus Pandoraea novymonadis</name>
    <dbReference type="NCBI Taxonomy" id="1808959"/>
    <lineage>
        <taxon>Bacteria</taxon>
        <taxon>Pseudomonadati</taxon>
        <taxon>Pseudomonadota</taxon>
        <taxon>Betaproteobacteria</taxon>
        <taxon>Burkholderiales</taxon>
        <taxon>Burkholderiaceae</taxon>
        <taxon>Pandoraea</taxon>
    </lineage>
</organism>
<dbReference type="Proteomes" id="UP000242660">
    <property type="component" value="Unassembled WGS sequence"/>
</dbReference>
<keyword evidence="9" id="KW-0732">Signal</keyword>
<evidence type="ECO:0000256" key="5">
    <source>
        <dbReference type="ARBA" id="ARBA00022764"/>
    </source>
</evidence>